<dbReference type="InterPro" id="IPR033120">
    <property type="entry name" value="HOTDOG_ACOT"/>
</dbReference>
<dbReference type="GeneID" id="28249150"/>
<proteinExistence type="inferred from homology"/>
<dbReference type="InterPro" id="IPR006683">
    <property type="entry name" value="Thioestr_dom"/>
</dbReference>
<dbReference type="AlphaFoldDB" id="A0A1B1A0L3"/>
<dbReference type="PROSITE" id="PS51770">
    <property type="entry name" value="HOTDOG_ACOT"/>
    <property type="match status" value="1"/>
</dbReference>
<dbReference type="EMBL" id="CP015230">
    <property type="protein sequence ID" value="ANP40103.1"/>
    <property type="molecule type" value="Genomic_DNA"/>
</dbReference>
<dbReference type="STRING" id="1265309.K529_004920"/>
<evidence type="ECO:0000313" key="5">
    <source>
        <dbReference type="EMBL" id="ANP40103.1"/>
    </source>
</evidence>
<dbReference type="CDD" id="cd03442">
    <property type="entry name" value="BFIT_BACH"/>
    <property type="match status" value="1"/>
</dbReference>
<evidence type="ECO:0000313" key="6">
    <source>
        <dbReference type="Proteomes" id="UP000013243"/>
    </source>
</evidence>
<dbReference type="GO" id="GO:0006637">
    <property type="term" value="P:acyl-CoA metabolic process"/>
    <property type="evidence" value="ECO:0007669"/>
    <property type="project" value="TreeGrafter"/>
</dbReference>
<gene>
    <name evidence="5" type="ORF">K529_004920</name>
</gene>
<evidence type="ECO:0000256" key="3">
    <source>
        <dbReference type="PROSITE-ProRule" id="PRU01106"/>
    </source>
</evidence>
<dbReference type="Gene3D" id="3.10.129.10">
    <property type="entry name" value="Hotdog Thioesterase"/>
    <property type="match status" value="1"/>
</dbReference>
<organism evidence="5 6">
    <name type="scientific">Tritonibacter mobilis F1926</name>
    <dbReference type="NCBI Taxonomy" id="1265309"/>
    <lineage>
        <taxon>Bacteria</taxon>
        <taxon>Pseudomonadati</taxon>
        <taxon>Pseudomonadota</taxon>
        <taxon>Alphaproteobacteria</taxon>
        <taxon>Rhodobacterales</taxon>
        <taxon>Paracoccaceae</taxon>
        <taxon>Tritonibacter</taxon>
    </lineage>
</organism>
<evidence type="ECO:0000256" key="1">
    <source>
        <dbReference type="ARBA" id="ARBA00010458"/>
    </source>
</evidence>
<dbReference type="KEGG" id="rmb:K529_004920"/>
<evidence type="ECO:0000256" key="2">
    <source>
        <dbReference type="ARBA" id="ARBA00022801"/>
    </source>
</evidence>
<dbReference type="InterPro" id="IPR029069">
    <property type="entry name" value="HotDog_dom_sf"/>
</dbReference>
<dbReference type="SUPFAM" id="SSF54637">
    <property type="entry name" value="Thioesterase/thiol ester dehydrase-isomerase"/>
    <property type="match status" value="1"/>
</dbReference>
<dbReference type="GO" id="GO:0052816">
    <property type="term" value="F:long-chain fatty acyl-CoA hydrolase activity"/>
    <property type="evidence" value="ECO:0007669"/>
    <property type="project" value="TreeGrafter"/>
</dbReference>
<dbReference type="Proteomes" id="UP000013243">
    <property type="component" value="Chromosome"/>
</dbReference>
<dbReference type="Pfam" id="PF03061">
    <property type="entry name" value="4HBT"/>
    <property type="match status" value="1"/>
</dbReference>
<accession>A0A1B1A0L3</accession>
<evidence type="ECO:0000259" key="4">
    <source>
        <dbReference type="PROSITE" id="PS51770"/>
    </source>
</evidence>
<dbReference type="RefSeq" id="WP_046002010.1">
    <property type="nucleotide sequence ID" value="NZ_CP015230.1"/>
</dbReference>
<sequence length="123" mass="12743">MTQPPSITTSELILPDQANHYGTLFGGHALRLLASAAFAAAYATTGGAVVMAAVERVDFASPVPVGSLLGLAAHVLEIRHSSMTITVTGTLGAEHVLTARFVMVAVDAEGRPRHIPSPSKKEA</sequence>
<dbReference type="GO" id="GO:0005737">
    <property type="term" value="C:cytoplasm"/>
    <property type="evidence" value="ECO:0007669"/>
    <property type="project" value="TreeGrafter"/>
</dbReference>
<comment type="similarity">
    <text evidence="1">Belongs to the acyl coenzyme A hydrolase family.</text>
</comment>
<dbReference type="InterPro" id="IPR040170">
    <property type="entry name" value="Cytosol_ACT"/>
</dbReference>
<name>A0A1B1A0L3_9RHOB</name>
<reference evidence="5 6" key="1">
    <citation type="journal article" date="2016" name="ISME J.">
        <title>Global occurrence and heterogeneity of the Roseobacter-clade species Ruegeria mobilis.</title>
        <authorList>
            <person name="Sonnenschein E."/>
            <person name="Gram L."/>
        </authorList>
    </citation>
    <scope>NUCLEOTIDE SEQUENCE [LARGE SCALE GENOMIC DNA]</scope>
    <source>
        <strain evidence="5 6">F1926</strain>
    </source>
</reference>
<dbReference type="PANTHER" id="PTHR11049">
    <property type="entry name" value="ACYL COENZYME A THIOESTER HYDROLASE"/>
    <property type="match status" value="1"/>
</dbReference>
<feature type="domain" description="HotDog ACOT-type" evidence="4">
    <location>
        <begin position="3"/>
        <end position="109"/>
    </location>
</feature>
<dbReference type="OrthoDB" id="9801856at2"/>
<protein>
    <recommendedName>
        <fullName evidence="4">HotDog ACOT-type domain-containing protein</fullName>
    </recommendedName>
</protein>
<keyword evidence="2 3" id="KW-0378">Hydrolase</keyword>